<comment type="caution">
    <text evidence="1">The sequence shown here is derived from an EMBL/GenBank/DDBJ whole genome shotgun (WGS) entry which is preliminary data.</text>
</comment>
<protein>
    <submittedName>
        <fullName evidence="1">Triphosphoribosyl-dephospho-CoA synthase</fullName>
    </submittedName>
</protein>
<dbReference type="InterPro" id="IPR002736">
    <property type="entry name" value="CitG"/>
</dbReference>
<evidence type="ECO:0000313" key="2">
    <source>
        <dbReference type="Proteomes" id="UP000586093"/>
    </source>
</evidence>
<dbReference type="AlphaFoldDB" id="A0A839HN75"/>
<name>A0A839HN75_9BURK</name>
<dbReference type="EMBL" id="JACIVI010000001">
    <property type="protein sequence ID" value="MBB1160729.1"/>
    <property type="molecule type" value="Genomic_DNA"/>
</dbReference>
<dbReference type="RefSeq" id="WP_182660943.1">
    <property type="nucleotide sequence ID" value="NZ_JACIVI010000001.1"/>
</dbReference>
<evidence type="ECO:0000313" key="1">
    <source>
        <dbReference type="EMBL" id="MBB1160729.1"/>
    </source>
</evidence>
<gene>
    <name evidence="1" type="ORF">H4F90_01875</name>
</gene>
<dbReference type="Gene3D" id="1.10.4200.10">
    <property type="entry name" value="Triphosphoribosyl-dephospho-CoA protein"/>
    <property type="match status" value="1"/>
</dbReference>
<proteinExistence type="predicted"/>
<dbReference type="PANTHER" id="PTHR42280">
    <property type="entry name" value="CITG FAMILY PROTEIN"/>
    <property type="match status" value="1"/>
</dbReference>
<sequence>MSDPAILALRQAFLDACRLDVAVRKPGNVSLASPGHGMQARHFLDSAAAAAPALIARGRPVGERIEAAVEATWAVAGCNTNLGILLLCAPLAVAAEGLLDPQAPQALDPQALQARCAAVCQALSLDDSRAAYRAIARAHPGGLGRRAQGDVHAPPSLPLQAAMALATDRDRIAQAYTQGLAELFAPGLRQWQAAAPIGVEGLPVAAVQSVFLAFLGSAPDSHIVRKHGPGPAQAVTEQARRWQLRQAPGQALDALHDFTAWDAELKAAGLNPGTSADFTVATLMLAGLCGPRLLR</sequence>
<dbReference type="PANTHER" id="PTHR42280:SF1">
    <property type="entry name" value="CITG FAMILY PROTEIN"/>
    <property type="match status" value="1"/>
</dbReference>
<keyword evidence="2" id="KW-1185">Reference proteome</keyword>
<reference evidence="1 2" key="1">
    <citation type="submission" date="2020-08" db="EMBL/GenBank/DDBJ databases">
        <title>Aquariorum lacteus gen. nov., sp. nov., a new member of the family Comamonadaceae, isolated from freshwater aquarium.</title>
        <authorList>
            <person name="Chun S.-J."/>
        </authorList>
    </citation>
    <scope>NUCLEOTIDE SEQUENCE [LARGE SCALE GENOMIC DNA]</scope>
    <source>
        <strain evidence="1 2">SJAQ100</strain>
    </source>
</reference>
<dbReference type="Pfam" id="PF01874">
    <property type="entry name" value="CitG"/>
    <property type="match status" value="1"/>
</dbReference>
<organism evidence="1 2">
    <name type="scientific">Aquariibacter albus</name>
    <dbReference type="NCBI Taxonomy" id="2759899"/>
    <lineage>
        <taxon>Bacteria</taxon>
        <taxon>Pseudomonadati</taxon>
        <taxon>Pseudomonadota</taxon>
        <taxon>Betaproteobacteria</taxon>
        <taxon>Burkholderiales</taxon>
        <taxon>Sphaerotilaceae</taxon>
        <taxon>Aquariibacter</taxon>
    </lineage>
</organism>
<dbReference type="GO" id="GO:0046917">
    <property type="term" value="F:triphosphoribosyl-dephospho-CoA synthase activity"/>
    <property type="evidence" value="ECO:0007669"/>
    <property type="project" value="InterPro"/>
</dbReference>
<dbReference type="Proteomes" id="UP000586093">
    <property type="component" value="Unassembled WGS sequence"/>
</dbReference>
<accession>A0A839HN75</accession>
<dbReference type="GO" id="GO:0005524">
    <property type="term" value="F:ATP binding"/>
    <property type="evidence" value="ECO:0007669"/>
    <property type="project" value="InterPro"/>
</dbReference>